<keyword evidence="1" id="KW-0805">Transcription regulation</keyword>
<evidence type="ECO:0000256" key="3">
    <source>
        <dbReference type="ARBA" id="ARBA00023163"/>
    </source>
</evidence>
<dbReference type="Gene3D" id="1.10.10.10">
    <property type="entry name" value="Winged helix-like DNA-binding domain superfamily/Winged helix DNA-binding domain"/>
    <property type="match status" value="1"/>
</dbReference>
<dbReference type="PANTHER" id="PTHR33204">
    <property type="entry name" value="TRANSCRIPTIONAL REGULATOR, MARR FAMILY"/>
    <property type="match status" value="1"/>
</dbReference>
<protein>
    <submittedName>
        <fullName evidence="5">Transcriptional regulator, HxlR family</fullName>
    </submittedName>
</protein>
<organism evidence="5 6">
    <name type="scientific">Anaerovirgula multivorans</name>
    <dbReference type="NCBI Taxonomy" id="312168"/>
    <lineage>
        <taxon>Bacteria</taxon>
        <taxon>Bacillati</taxon>
        <taxon>Bacillota</taxon>
        <taxon>Clostridia</taxon>
        <taxon>Peptostreptococcales</taxon>
        <taxon>Natronincolaceae</taxon>
        <taxon>Anaerovirgula</taxon>
    </lineage>
</organism>
<dbReference type="InterPro" id="IPR036388">
    <property type="entry name" value="WH-like_DNA-bd_sf"/>
</dbReference>
<dbReference type="PANTHER" id="PTHR33204:SF29">
    <property type="entry name" value="TRANSCRIPTIONAL REGULATOR"/>
    <property type="match status" value="1"/>
</dbReference>
<evidence type="ECO:0000256" key="2">
    <source>
        <dbReference type="ARBA" id="ARBA00023125"/>
    </source>
</evidence>
<evidence type="ECO:0000313" key="6">
    <source>
        <dbReference type="Proteomes" id="UP000198304"/>
    </source>
</evidence>
<accession>A0A239IDB7</accession>
<dbReference type="PROSITE" id="PS51118">
    <property type="entry name" value="HTH_HXLR"/>
    <property type="match status" value="1"/>
</dbReference>
<keyword evidence="2" id="KW-0238">DNA-binding</keyword>
<feature type="domain" description="HTH hxlR-type" evidence="4">
    <location>
        <begin position="154"/>
        <end position="253"/>
    </location>
</feature>
<dbReference type="GO" id="GO:0003677">
    <property type="term" value="F:DNA binding"/>
    <property type="evidence" value="ECO:0007669"/>
    <property type="project" value="UniProtKB-KW"/>
</dbReference>
<dbReference type="InterPro" id="IPR036390">
    <property type="entry name" value="WH_DNA-bd_sf"/>
</dbReference>
<keyword evidence="3" id="KW-0804">Transcription</keyword>
<dbReference type="OrthoDB" id="9791143at2"/>
<dbReference type="SUPFAM" id="SSF46785">
    <property type="entry name" value="Winged helix' DNA-binding domain"/>
    <property type="match status" value="1"/>
</dbReference>
<dbReference type="EMBL" id="FZOJ01000027">
    <property type="protein sequence ID" value="SNS91555.1"/>
    <property type="molecule type" value="Genomic_DNA"/>
</dbReference>
<dbReference type="Pfam" id="PF11193">
    <property type="entry name" value="DUF2812"/>
    <property type="match status" value="1"/>
</dbReference>
<evidence type="ECO:0000313" key="5">
    <source>
        <dbReference type="EMBL" id="SNS91555.1"/>
    </source>
</evidence>
<dbReference type="InterPro" id="IPR021359">
    <property type="entry name" value="DUF2812"/>
</dbReference>
<sequence length="256" mass="30302">MKNKTKRVFWGFFSLDYKAIEAYLEEMAEKGWMLEKVGRMTAKFRAIEPKKLKFYVDVFKGGGPLAPENTKEAEEYRSLCQESGWNFITSRDYLQFFYAEEDEDPVPIQTDEALEQKNVETTLWRGEVRTFLCPIKEIFMSENKEQEVINRRNCVMIYAMDIIGGKWRLPIIWKLYQNKTMRYNELKRNLVGITNIMLTRSLQSLEESGLVSRVEFNQIPPRVEYSLTDNCLQLVPALESIYNWGHERMIRENLDL</sequence>
<dbReference type="RefSeq" id="WP_089284566.1">
    <property type="nucleotide sequence ID" value="NZ_FZOJ01000027.1"/>
</dbReference>
<name>A0A239IDB7_9FIRM</name>
<dbReference type="InterPro" id="IPR002577">
    <property type="entry name" value="HTH_HxlR"/>
</dbReference>
<keyword evidence="6" id="KW-1185">Reference proteome</keyword>
<evidence type="ECO:0000259" key="4">
    <source>
        <dbReference type="PROSITE" id="PS51118"/>
    </source>
</evidence>
<gene>
    <name evidence="5" type="ORF">SAMN05446037_102733</name>
</gene>
<evidence type="ECO:0000256" key="1">
    <source>
        <dbReference type="ARBA" id="ARBA00023015"/>
    </source>
</evidence>
<dbReference type="Proteomes" id="UP000198304">
    <property type="component" value="Unassembled WGS sequence"/>
</dbReference>
<reference evidence="5 6" key="1">
    <citation type="submission" date="2017-06" db="EMBL/GenBank/DDBJ databases">
        <authorList>
            <person name="Kim H.J."/>
            <person name="Triplett B.A."/>
        </authorList>
    </citation>
    <scope>NUCLEOTIDE SEQUENCE [LARGE SCALE GENOMIC DNA]</scope>
    <source>
        <strain evidence="5 6">SCA</strain>
    </source>
</reference>
<proteinExistence type="predicted"/>
<dbReference type="Pfam" id="PF01638">
    <property type="entry name" value="HxlR"/>
    <property type="match status" value="1"/>
</dbReference>
<dbReference type="AlphaFoldDB" id="A0A239IDB7"/>